<dbReference type="Pfam" id="PF02518">
    <property type="entry name" value="HATPase_c"/>
    <property type="match status" value="1"/>
</dbReference>
<dbReference type="InterPro" id="IPR003594">
    <property type="entry name" value="HATPase_dom"/>
</dbReference>
<dbReference type="Proteomes" id="UP000323824">
    <property type="component" value="Chromosome"/>
</dbReference>
<reference evidence="14 15" key="1">
    <citation type="submission" date="2019-02" db="EMBL/GenBank/DDBJ databases">
        <authorList>
            <person name="Fomenkov A."/>
            <person name="Dubinina G."/>
            <person name="Grabovich M."/>
            <person name="Vincze T."/>
            <person name="Roberts R.J."/>
        </authorList>
    </citation>
    <scope>NUCLEOTIDE SEQUENCE [LARGE SCALE GENOMIC DNA]</scope>
    <source>
        <strain evidence="14 15">P</strain>
    </source>
</reference>
<dbReference type="FunFam" id="3.30.565.10:FF:000016">
    <property type="entry name" value="Chemotaxis protein CheA, putative"/>
    <property type="match status" value="1"/>
</dbReference>
<reference evidence="14 15" key="2">
    <citation type="submission" date="2019-09" db="EMBL/GenBank/DDBJ databases">
        <title>Complete Genome Sequence and Methylome Analysis of free living Spirochaetas.</title>
        <authorList>
            <person name="Leshcheva N."/>
            <person name="Mikheeva N."/>
        </authorList>
    </citation>
    <scope>NUCLEOTIDE SEQUENCE [LARGE SCALE GENOMIC DNA]</scope>
    <source>
        <strain evidence="14 15">P</strain>
    </source>
</reference>
<dbReference type="SUPFAM" id="SSF55874">
    <property type="entry name" value="ATPase domain of HSP90 chaperone/DNA topoisomerase II/histidine kinase"/>
    <property type="match status" value="1"/>
</dbReference>
<dbReference type="InterPro" id="IPR000700">
    <property type="entry name" value="PAS-assoc_C"/>
</dbReference>
<feature type="transmembrane region" description="Helical" evidence="10">
    <location>
        <begin position="27"/>
        <end position="46"/>
    </location>
</feature>
<dbReference type="InterPro" id="IPR008207">
    <property type="entry name" value="Sig_transdc_His_kin_Hpt_dom"/>
</dbReference>
<dbReference type="PRINTS" id="PR00344">
    <property type="entry name" value="BCTRLSENSOR"/>
</dbReference>
<keyword evidence="4" id="KW-0808">Transferase</keyword>
<dbReference type="GO" id="GO:0005524">
    <property type="term" value="F:ATP binding"/>
    <property type="evidence" value="ECO:0007669"/>
    <property type="project" value="UniProtKB-KW"/>
</dbReference>
<keyword evidence="3 8" id="KW-0597">Phosphoprotein</keyword>
<feature type="transmembrane region" description="Helical" evidence="10">
    <location>
        <begin position="162"/>
        <end position="180"/>
    </location>
</feature>
<dbReference type="SMART" id="SM00387">
    <property type="entry name" value="HATPase_c"/>
    <property type="match status" value="1"/>
</dbReference>
<dbReference type="EMBL" id="CP035807">
    <property type="protein sequence ID" value="QEN03164.1"/>
    <property type="molecule type" value="Genomic_DNA"/>
</dbReference>
<dbReference type="PANTHER" id="PTHR43395">
    <property type="entry name" value="SENSOR HISTIDINE KINASE CHEA"/>
    <property type="match status" value="1"/>
</dbReference>
<dbReference type="PROSITE" id="PS50109">
    <property type="entry name" value="HIS_KIN"/>
    <property type="match status" value="1"/>
</dbReference>
<evidence type="ECO:0000256" key="4">
    <source>
        <dbReference type="ARBA" id="ARBA00022679"/>
    </source>
</evidence>
<dbReference type="Gene3D" id="1.20.120.160">
    <property type="entry name" value="HPT domain"/>
    <property type="match status" value="1"/>
</dbReference>
<keyword evidence="10" id="KW-0472">Membrane</keyword>
<feature type="transmembrane region" description="Helical" evidence="10">
    <location>
        <begin position="52"/>
        <end position="73"/>
    </location>
</feature>
<feature type="coiled-coil region" evidence="9">
    <location>
        <begin position="405"/>
        <end position="452"/>
    </location>
</feature>
<dbReference type="InterPro" id="IPR036641">
    <property type="entry name" value="HPT_dom_sf"/>
</dbReference>
<keyword evidence="10" id="KW-1133">Transmembrane helix</keyword>
<dbReference type="Pfam" id="PF01627">
    <property type="entry name" value="Hpt"/>
    <property type="match status" value="1"/>
</dbReference>
<dbReference type="Gene3D" id="3.30.565.10">
    <property type="entry name" value="Histidine kinase-like ATPase, C-terminal domain"/>
    <property type="match status" value="1"/>
</dbReference>
<feature type="domain" description="PAC" evidence="12">
    <location>
        <begin position="278"/>
        <end position="334"/>
    </location>
</feature>
<evidence type="ECO:0000313" key="15">
    <source>
        <dbReference type="Proteomes" id="UP000323824"/>
    </source>
</evidence>
<gene>
    <name evidence="14" type="ORF">EW093_00085</name>
</gene>
<dbReference type="InterPro" id="IPR051315">
    <property type="entry name" value="Bact_Chemotaxis_CheA"/>
</dbReference>
<feature type="domain" description="Histidine kinase" evidence="11">
    <location>
        <begin position="400"/>
        <end position="653"/>
    </location>
</feature>
<dbReference type="InterPro" id="IPR004358">
    <property type="entry name" value="Sig_transdc_His_kin-like_C"/>
</dbReference>
<evidence type="ECO:0000256" key="1">
    <source>
        <dbReference type="ARBA" id="ARBA00000085"/>
    </source>
</evidence>
<evidence type="ECO:0000313" key="14">
    <source>
        <dbReference type="EMBL" id="QEN03164.1"/>
    </source>
</evidence>
<evidence type="ECO:0000256" key="10">
    <source>
        <dbReference type="SAM" id="Phobius"/>
    </source>
</evidence>
<keyword evidence="6" id="KW-0418">Kinase</keyword>
<keyword evidence="15" id="KW-1185">Reference proteome</keyword>
<dbReference type="RefSeq" id="WP_149566424.1">
    <property type="nucleotide sequence ID" value="NZ_CP035807.1"/>
</dbReference>
<evidence type="ECO:0000256" key="9">
    <source>
        <dbReference type="SAM" id="Coils"/>
    </source>
</evidence>
<name>A0A5C1Q928_9SPIO</name>
<evidence type="ECO:0000259" key="13">
    <source>
        <dbReference type="PROSITE" id="PS50894"/>
    </source>
</evidence>
<sequence>MLKKILLSLIFNGLKEDSGLRDKSRSAVLNSISSIGIIILSIFAIYDVFKGEIIVTVITASTALLIAVSMVVVGITKKISIGTTFVSYIAYLFFSLLLYSHGAEKAGYFWMMLFPLVSIFFLGIIHGSILTSLFSISSYFIMFHIPSLKGLELIPEMATRALGGYVGVSFFTVAFEIIRIKAFEQLEVTTNDLVEKRRQTTMILSNVKQGIFLLDSELKLADERSTYFNELFGEPKDNQSFLDLIKDKLPQRDFVATKDYLELFFNKTVNPTLLSSINPIDKILMNFSANSSDISQVWLEFDFQRIKLKDGAIQILGLFKDVTERVLLEEQLEKEESESLKNMESLFQIIHVNPELMDEFLKDTNDEINKINELLKVESDDTGETINYIFSLVHSIKGNALLLGLNTVASKLQDFEEYIKELKDTNPTWRELLKLTVNLAELKHDINQINDLIDKIVSFQKKVGSDVKNKKYIFEESLKKSLNRLGIEHGKEVELDVTEYDNDLIPEKYRRLLKDSINQFIRNSLAHGIEDRDERVKRSKDPVGKIKLSLNKVGDKIVFSYMDDGAGLSINNIKKAAIEKKGFPVEKVKNMTSSEAVKLIFHPGFSTKKSVNNLAGQGIGMSVIKNHVESVGGKLNIKSSAGKFCEFRIVLHE</sequence>
<keyword evidence="9" id="KW-0175">Coiled coil</keyword>
<keyword evidence="7" id="KW-0067">ATP-binding</keyword>
<dbReference type="Gene3D" id="3.30.450.20">
    <property type="entry name" value="PAS domain"/>
    <property type="match status" value="1"/>
</dbReference>
<evidence type="ECO:0000256" key="8">
    <source>
        <dbReference type="PROSITE-ProRule" id="PRU00110"/>
    </source>
</evidence>
<dbReference type="PROSITE" id="PS50894">
    <property type="entry name" value="HPT"/>
    <property type="match status" value="1"/>
</dbReference>
<dbReference type="AlphaFoldDB" id="A0A5C1Q928"/>
<organism evidence="14 15">
    <name type="scientific">Thiospirochaeta perfilievii</name>
    <dbReference type="NCBI Taxonomy" id="252967"/>
    <lineage>
        <taxon>Bacteria</taxon>
        <taxon>Pseudomonadati</taxon>
        <taxon>Spirochaetota</taxon>
        <taxon>Spirochaetia</taxon>
        <taxon>Spirochaetales</taxon>
        <taxon>Spirochaetaceae</taxon>
        <taxon>Thiospirochaeta</taxon>
    </lineage>
</organism>
<accession>A0A5C1Q928</accession>
<dbReference type="PANTHER" id="PTHR43395:SF10">
    <property type="entry name" value="CHEMOTAXIS PROTEIN CHEA"/>
    <property type="match status" value="1"/>
</dbReference>
<dbReference type="GO" id="GO:0000155">
    <property type="term" value="F:phosphorelay sensor kinase activity"/>
    <property type="evidence" value="ECO:0007669"/>
    <property type="project" value="UniProtKB-ARBA"/>
</dbReference>
<proteinExistence type="predicted"/>
<evidence type="ECO:0000259" key="12">
    <source>
        <dbReference type="PROSITE" id="PS50113"/>
    </source>
</evidence>
<dbReference type="KEGG" id="sper:EW093_00085"/>
<feature type="domain" description="HPt" evidence="13">
    <location>
        <begin position="349"/>
        <end position="456"/>
    </location>
</feature>
<keyword evidence="10" id="KW-0812">Transmembrane</keyword>
<dbReference type="InterPro" id="IPR036890">
    <property type="entry name" value="HATPase_C_sf"/>
</dbReference>
<evidence type="ECO:0000256" key="6">
    <source>
        <dbReference type="ARBA" id="ARBA00022777"/>
    </source>
</evidence>
<evidence type="ECO:0000256" key="2">
    <source>
        <dbReference type="ARBA" id="ARBA00012438"/>
    </source>
</evidence>
<comment type="catalytic activity">
    <reaction evidence="1">
        <text>ATP + protein L-histidine = ADP + protein N-phospho-L-histidine.</text>
        <dbReference type="EC" id="2.7.13.3"/>
    </reaction>
</comment>
<evidence type="ECO:0000259" key="11">
    <source>
        <dbReference type="PROSITE" id="PS50109"/>
    </source>
</evidence>
<feature type="transmembrane region" description="Helical" evidence="10">
    <location>
        <begin position="85"/>
        <end position="102"/>
    </location>
</feature>
<dbReference type="SUPFAM" id="SSF47226">
    <property type="entry name" value="Histidine-containing phosphotransfer domain, HPT domain"/>
    <property type="match status" value="1"/>
</dbReference>
<evidence type="ECO:0000256" key="7">
    <source>
        <dbReference type="ARBA" id="ARBA00022840"/>
    </source>
</evidence>
<feature type="transmembrane region" description="Helical" evidence="10">
    <location>
        <begin position="108"/>
        <end position="141"/>
    </location>
</feature>
<protein>
    <recommendedName>
        <fullName evidence="2">histidine kinase</fullName>
        <ecNumber evidence="2">2.7.13.3</ecNumber>
    </recommendedName>
</protein>
<dbReference type="InterPro" id="IPR005467">
    <property type="entry name" value="His_kinase_dom"/>
</dbReference>
<keyword evidence="5" id="KW-0547">Nucleotide-binding</keyword>
<dbReference type="EC" id="2.7.13.3" evidence="2"/>
<dbReference type="OrthoDB" id="9146932at2"/>
<evidence type="ECO:0000256" key="5">
    <source>
        <dbReference type="ARBA" id="ARBA00022741"/>
    </source>
</evidence>
<evidence type="ECO:0000256" key="3">
    <source>
        <dbReference type="ARBA" id="ARBA00022553"/>
    </source>
</evidence>
<feature type="modified residue" description="Phosphohistidine" evidence="8">
    <location>
        <position position="394"/>
    </location>
</feature>
<dbReference type="PROSITE" id="PS50113">
    <property type="entry name" value="PAC"/>
    <property type="match status" value="1"/>
</dbReference>
<dbReference type="CDD" id="cd00088">
    <property type="entry name" value="HPT"/>
    <property type="match status" value="1"/>
</dbReference>